<reference evidence="1 2" key="1">
    <citation type="journal article" date="2017" name="Genome Announc.">
        <title>Draft Genome Sequences of Four Alkaliphilic Bacteria Belonging to the Anaerobacillus Genus.</title>
        <authorList>
            <person name="Bassil N.M."/>
            <person name="Lloyd J.R."/>
        </authorList>
    </citation>
    <scope>NUCLEOTIDE SEQUENCE [LARGE SCALE GENOMIC DNA]</scope>
    <source>
        <strain evidence="1 2">NB2006</strain>
    </source>
</reference>
<keyword evidence="2" id="KW-1185">Reference proteome</keyword>
<name>A0AC62A4L7_9BACI</name>
<evidence type="ECO:0000313" key="1">
    <source>
        <dbReference type="EMBL" id="XRP48485.1"/>
    </source>
</evidence>
<sequence>MHSFFRFVQTEEPSGLFHFQKVIAIPTKKAVKPLVEHLTPGAMKILLEQPERSCQKGRRDLTLMSVMYDTGARVQELIDIKVSDVILENPAVIVLTGKGNKTRRVPLLKNTVSLLERYITENRLDKQWKNDYPLFTNNMKNKLTKEGIAYIIVKYVESARRSSTLVPSKVKPHMFRHSKAMHLLQAGVNLIYIRDFLGHVDIKTTEIYARTDTETKRKAIENIYPDLIDSNLPDWNRDQALLSWLSELK</sequence>
<proteinExistence type="predicted"/>
<dbReference type="EMBL" id="CP063356">
    <property type="protein sequence ID" value="XRP48485.1"/>
    <property type="molecule type" value="Genomic_DNA"/>
</dbReference>
<reference evidence="1 2" key="2">
    <citation type="journal article" date="2019" name="Int. J. Syst. Evol. Microbiol.">
        <title>Anaerobacillus isosaccharinicus sp. nov., an alkaliphilic bacterium which degrades isosaccharinic acid.</title>
        <authorList>
            <person name="Bassil N.M."/>
            <person name="Lloyd J.R."/>
        </authorList>
    </citation>
    <scope>NUCLEOTIDE SEQUENCE [LARGE SCALE GENOMIC DNA]</scope>
    <source>
        <strain evidence="1 2">NB2006</strain>
    </source>
</reference>
<protein>
    <submittedName>
        <fullName evidence="1">Tyrosine-type recombinase/integrase</fullName>
    </submittedName>
</protein>
<evidence type="ECO:0000313" key="2">
    <source>
        <dbReference type="Proteomes" id="UP000180175"/>
    </source>
</evidence>
<accession>A0AC62A4L7</accession>
<dbReference type="Proteomes" id="UP000180175">
    <property type="component" value="Chromosome"/>
</dbReference>
<gene>
    <name evidence="1" type="ORF">AWH56_012610</name>
</gene>
<organism evidence="1 2">
    <name type="scientific">Anaerobacillus isosaccharinicus</name>
    <dbReference type="NCBI Taxonomy" id="1532552"/>
    <lineage>
        <taxon>Bacteria</taxon>
        <taxon>Bacillati</taxon>
        <taxon>Bacillota</taxon>
        <taxon>Bacilli</taxon>
        <taxon>Bacillales</taxon>
        <taxon>Bacillaceae</taxon>
        <taxon>Anaerobacillus</taxon>
    </lineage>
</organism>